<feature type="transmembrane region" description="Helical" evidence="2">
    <location>
        <begin position="143"/>
        <end position="160"/>
    </location>
</feature>
<keyword evidence="2" id="KW-0812">Transmembrane</keyword>
<evidence type="ECO:0000256" key="2">
    <source>
        <dbReference type="SAM" id="Phobius"/>
    </source>
</evidence>
<reference evidence="4 5" key="1">
    <citation type="submission" date="2018-11" db="EMBL/GenBank/DDBJ databases">
        <title>Sequencing the genomes of 1000 actinobacteria strains.</title>
        <authorList>
            <person name="Klenk H.-P."/>
        </authorList>
    </citation>
    <scope>NUCLEOTIDE SEQUENCE [LARGE SCALE GENOMIC DNA]</scope>
    <source>
        <strain evidence="4 5">DSM 44781</strain>
    </source>
</reference>
<evidence type="ECO:0000259" key="3">
    <source>
        <dbReference type="Pfam" id="PF04892"/>
    </source>
</evidence>
<keyword evidence="2" id="KW-0472">Membrane</keyword>
<evidence type="ECO:0000256" key="1">
    <source>
        <dbReference type="SAM" id="MobiDB-lite"/>
    </source>
</evidence>
<proteinExistence type="predicted"/>
<evidence type="ECO:0000313" key="5">
    <source>
        <dbReference type="Proteomes" id="UP000266906"/>
    </source>
</evidence>
<organism evidence="4 5">
    <name type="scientific">Kitasatospora cineracea</name>
    <dbReference type="NCBI Taxonomy" id="88074"/>
    <lineage>
        <taxon>Bacteria</taxon>
        <taxon>Bacillati</taxon>
        <taxon>Actinomycetota</taxon>
        <taxon>Actinomycetes</taxon>
        <taxon>Kitasatosporales</taxon>
        <taxon>Streptomycetaceae</taxon>
        <taxon>Kitasatospora</taxon>
    </lineage>
</organism>
<dbReference type="Proteomes" id="UP000266906">
    <property type="component" value="Unassembled WGS sequence"/>
</dbReference>
<dbReference type="AlphaFoldDB" id="A0A3N4RAC5"/>
<accession>A0A3N4RAC5</accession>
<comment type="caution">
    <text evidence="4">The sequence shown here is derived from an EMBL/GenBank/DDBJ whole genome shotgun (WGS) entry which is preliminary data.</text>
</comment>
<feature type="transmembrane region" description="Helical" evidence="2">
    <location>
        <begin position="85"/>
        <end position="102"/>
    </location>
</feature>
<protein>
    <submittedName>
        <fullName evidence="4">VanZ like protein</fullName>
    </submittedName>
</protein>
<feature type="domain" description="VanZ-like" evidence="3">
    <location>
        <begin position="83"/>
        <end position="152"/>
    </location>
</feature>
<gene>
    <name evidence="4" type="ORF">EDD38_6804</name>
</gene>
<evidence type="ECO:0000313" key="4">
    <source>
        <dbReference type="EMBL" id="RPE29646.1"/>
    </source>
</evidence>
<dbReference type="EMBL" id="RKQG01000002">
    <property type="protein sequence ID" value="RPE29646.1"/>
    <property type="molecule type" value="Genomic_DNA"/>
</dbReference>
<feature type="region of interest" description="Disordered" evidence="1">
    <location>
        <begin position="305"/>
        <end position="353"/>
    </location>
</feature>
<name>A0A3N4RAC5_9ACTN</name>
<keyword evidence="5" id="KW-1185">Reference proteome</keyword>
<dbReference type="Pfam" id="PF04892">
    <property type="entry name" value="VanZ"/>
    <property type="match status" value="1"/>
</dbReference>
<dbReference type="InterPro" id="IPR006976">
    <property type="entry name" value="VanZ-like"/>
</dbReference>
<feature type="transmembrane region" description="Helical" evidence="2">
    <location>
        <begin position="6"/>
        <end position="28"/>
    </location>
</feature>
<feature type="transmembrane region" description="Helical" evidence="2">
    <location>
        <begin position="172"/>
        <end position="194"/>
    </location>
</feature>
<dbReference type="RefSeq" id="WP_123821022.1">
    <property type="nucleotide sequence ID" value="NZ_RKQG01000002.1"/>
</dbReference>
<keyword evidence="2" id="KW-1133">Transmembrane helix</keyword>
<sequence length="353" mass="35852">MLEAALSAAPLLFPAFAVLGALLGTVMFRRARRQGRPALAPVLWAAALAGEVAVTLTPTAGGASGSVNCTVGAGSWEVALGRQGLLNLALYVPLAAFGVWAFRRPLSVPAGCVVLSAATELLQTVLGTGRACDAADFVDNSTGALLGAVLATGALALAGRGPSAVRRDGVRALTAAGGGLSAVAVAVWLFVPLYDETAARAPFSDAADVLGPARRLADGLFGPGSRLETTSTVADPALSRFALAEVVTDRGRFRFEERSGSLVSVEFADPGPVGASPLSEEQLLRAGGEFAAAWFPDLASGARPVLAPGPDADGSRVLSYRRPDADGAQQPGRLDVTVSASGRVRSATAARPR</sequence>